<reference evidence="6" key="3">
    <citation type="submission" date="2020-05" db="EMBL/GenBank/DDBJ databases">
        <authorList>
            <person name="Rincon C."/>
            <person name="Sanders R I."/>
            <person name="Robbins C."/>
            <person name="Chaturvedi A."/>
        </authorList>
    </citation>
    <scope>NUCLEOTIDE SEQUENCE</scope>
    <source>
        <strain evidence="6">CHB12</strain>
    </source>
</reference>
<dbReference type="PANTHER" id="PTHR47160:SF10">
    <property type="entry name" value="MULE TRANSPOSASE DOMAIN-CONTAINING PROTEIN"/>
    <property type="match status" value="1"/>
</dbReference>
<comment type="caution">
    <text evidence="7">The sequence shown here is derived from an EMBL/GenBank/DDBJ whole genome shotgun (WGS) entry which is preliminary data.</text>
</comment>
<organism evidence="7 8">
    <name type="scientific">Rhizophagus irregularis</name>
    <dbReference type="NCBI Taxonomy" id="588596"/>
    <lineage>
        <taxon>Eukaryota</taxon>
        <taxon>Fungi</taxon>
        <taxon>Fungi incertae sedis</taxon>
        <taxon>Mucoromycota</taxon>
        <taxon>Glomeromycotina</taxon>
        <taxon>Glomeromycetes</taxon>
        <taxon>Glomerales</taxon>
        <taxon>Glomeraceae</taxon>
        <taxon>Rhizophagus</taxon>
    </lineage>
</organism>
<gene>
    <name evidence="6" type="ORF">CHRIB12_LOCUS10949</name>
    <name evidence="7" type="ORF">RhiirA5_456531</name>
</gene>
<dbReference type="InterPro" id="IPR018289">
    <property type="entry name" value="MULE_transposase_dom"/>
</dbReference>
<evidence type="ECO:0000313" key="6">
    <source>
        <dbReference type="EMBL" id="CAB5366530.1"/>
    </source>
</evidence>
<name>A0A2N0P3U1_9GLOM</name>
<dbReference type="InterPro" id="IPR007588">
    <property type="entry name" value="Znf_FLYWCH"/>
</dbReference>
<proteinExistence type="predicted"/>
<accession>A0A2N0P3U1</accession>
<dbReference type="Pfam" id="PF10551">
    <property type="entry name" value="MULE"/>
    <property type="match status" value="1"/>
</dbReference>
<keyword evidence="1" id="KW-0479">Metal-binding</keyword>
<evidence type="ECO:0000256" key="2">
    <source>
        <dbReference type="ARBA" id="ARBA00022771"/>
    </source>
</evidence>
<keyword evidence="3" id="KW-0862">Zinc</keyword>
<feature type="domain" description="MULE transposase" evidence="5">
    <location>
        <begin position="187"/>
        <end position="286"/>
    </location>
</feature>
<feature type="domain" description="FLYWCH-type" evidence="4">
    <location>
        <begin position="8"/>
        <end position="68"/>
    </location>
</feature>
<dbReference type="GO" id="GO:0008270">
    <property type="term" value="F:zinc ion binding"/>
    <property type="evidence" value="ECO:0007669"/>
    <property type="project" value="UniProtKB-KW"/>
</dbReference>
<evidence type="ECO:0000256" key="1">
    <source>
        <dbReference type="ARBA" id="ARBA00022723"/>
    </source>
</evidence>
<reference evidence="7 8" key="2">
    <citation type="submission" date="2017-09" db="EMBL/GenBank/DDBJ databases">
        <title>Extensive intraspecific genome diversity in a model arbuscular mycorrhizal fungus.</title>
        <authorList>
            <person name="Chen E.C."/>
            <person name="Morin E."/>
            <person name="Beaudet D."/>
            <person name="Noel J."/>
            <person name="Ndikumana S."/>
            <person name="Charron P."/>
            <person name="St-Onge C."/>
            <person name="Giorgi J."/>
            <person name="Grigoriev I.V."/>
            <person name="Roux C."/>
            <person name="Martin F.M."/>
            <person name="Corradi N."/>
        </authorList>
    </citation>
    <scope>NUCLEOTIDE SEQUENCE [LARGE SCALE GENOMIC DNA]</scope>
    <source>
        <strain evidence="7 8">A5</strain>
    </source>
</reference>
<evidence type="ECO:0000313" key="7">
    <source>
        <dbReference type="EMBL" id="PKC01453.1"/>
    </source>
</evidence>
<evidence type="ECO:0008006" key="9">
    <source>
        <dbReference type="Google" id="ProtNLM"/>
    </source>
</evidence>
<dbReference type="Proteomes" id="UP000684084">
    <property type="component" value="Unassembled WGS sequence"/>
</dbReference>
<evidence type="ECO:0000256" key="3">
    <source>
        <dbReference type="ARBA" id="ARBA00022833"/>
    </source>
</evidence>
<sequence length="377" mass="43430">MDEICEIVPSQKGNDKINVRGYLMIKERNRKNKFYWCYERKKSDCKGRAVTIFTNNFHYLQNFVDHNHAPQASSVQVAKVVAQIKNQAQESSSNPAQIIQNNVTRTFEEIFPYLPTQEALQMRIKRVRKANTPPEPQSLEQINIPDSFCNTFNEELFLVKNIEIRSEHILLFTTKANVQHLSQSPFWIMDGMFKIVSRIFYQLYTIHGPVGAEENSRILPLVYVLMSGKSKELYQVLFQNLIEFAEANNISLRPSKILTDFEIAAINASNEEFPGVINKGCLFHLGQSGWRKIQECGLAVQYGSDEHLSLILRYLFALAFVPSSEIPIAFDILKSSIPPEANEIVQWFEENYVLGKVRRQLQDENIIRTPPLFPPQL</sequence>
<dbReference type="VEuPathDB" id="FungiDB:RhiirA1_353235"/>
<dbReference type="AlphaFoldDB" id="A0A2N0P3U1"/>
<evidence type="ECO:0000259" key="4">
    <source>
        <dbReference type="Pfam" id="PF04500"/>
    </source>
</evidence>
<dbReference type="Pfam" id="PF04500">
    <property type="entry name" value="FLYWCH"/>
    <property type="match status" value="1"/>
</dbReference>
<keyword evidence="2" id="KW-0863">Zinc-finger</keyword>
<evidence type="ECO:0000259" key="5">
    <source>
        <dbReference type="Pfam" id="PF10551"/>
    </source>
</evidence>
<evidence type="ECO:0000313" key="8">
    <source>
        <dbReference type="Proteomes" id="UP000232722"/>
    </source>
</evidence>
<dbReference type="EMBL" id="LLXJ01001602">
    <property type="protein sequence ID" value="PKC01453.1"/>
    <property type="molecule type" value="Genomic_DNA"/>
</dbReference>
<reference evidence="7 8" key="1">
    <citation type="submission" date="2016-04" db="EMBL/GenBank/DDBJ databases">
        <title>Genome analyses suggest a sexual origin of heterokaryosis in a supposedly ancient asexual fungus.</title>
        <authorList>
            <person name="Ropars J."/>
            <person name="Sedzielewska K."/>
            <person name="Noel J."/>
            <person name="Charron P."/>
            <person name="Farinelli L."/>
            <person name="Marton T."/>
            <person name="Kruger M."/>
            <person name="Pelin A."/>
            <person name="Brachmann A."/>
            <person name="Corradi N."/>
        </authorList>
    </citation>
    <scope>NUCLEOTIDE SEQUENCE [LARGE SCALE GENOMIC DNA]</scope>
    <source>
        <strain evidence="7 8">A5</strain>
    </source>
</reference>
<dbReference type="Proteomes" id="UP000232722">
    <property type="component" value="Unassembled WGS sequence"/>
</dbReference>
<protein>
    <recommendedName>
        <fullName evidence="9">MULE transposase domain-containing protein</fullName>
    </recommendedName>
</protein>
<dbReference type="OrthoDB" id="2433485at2759"/>
<dbReference type="PANTHER" id="PTHR47160">
    <property type="entry name" value="PUTATIVE-RELATED"/>
    <property type="match status" value="1"/>
</dbReference>
<dbReference type="Gene3D" id="2.20.25.240">
    <property type="match status" value="1"/>
</dbReference>
<dbReference type="EMBL" id="CAGKOT010000022">
    <property type="protein sequence ID" value="CAB5366530.1"/>
    <property type="molecule type" value="Genomic_DNA"/>
</dbReference>